<feature type="compositionally biased region" description="Low complexity" evidence="1">
    <location>
        <begin position="322"/>
        <end position="352"/>
    </location>
</feature>
<feature type="compositionally biased region" description="Low complexity" evidence="1">
    <location>
        <begin position="1179"/>
        <end position="1191"/>
    </location>
</feature>
<dbReference type="InterPro" id="IPR052145">
    <property type="entry name" value="Mediator/Homeobox_domain"/>
</dbReference>
<sequence>MIFLTLKSKEYIYNYVDRVRFAESSFPDYKYPSRGSGWRQNKSISHLDLATSCHSAASGLNHWPSSGSHQSSRHQLRHSRSLDYNHIDRCKDALDIAEYYWRLDHDPEIYDEEEEEVDIEPEHKGSQLKYVSDHHYRDFKCADDNYHHSANNIYQTSTQQQQQQQLQQPQPKAASSRQSKAIVTANGGVALQALEFASDSCSLRRSRSLAVIREETFSDLQISSSNGSRRSQLIPRARLVNRGYFRERDRLIYSNNKPQQQQHQQQAHHHHHHTSREKLTNCSGGSGSVNGSIAGGAVSSAPSVVDAEEQSNESVAETCESHQQQLKHYNQQQQQQQHQLQQKSHTPQQQQVHYHHQHYHETVQPQHQQHAVSAAASVANDYYDHLKRLDKLALGLVAEQLHPWHNDKSDLESLNSDYFKNSLHQSHELKQHQQQQFEIEALEQAVNLLTQDKPRIYQSRRQKRHSTDNAHRLTHSAGASGGESCPENSQSSVFPETTTSNSDDQSDSGSLSEQEYDITKIEEIYQKTRIEGDADSYEIISLTTTTRTRFESTGDECENEDHHRRLDECDYSQDHDHEDSEQHEEEGEDSNQHTTTDTEVEGTLKRSRAVSENLQKIIAYDSVYLSSEESSDSTLVDPDTSLEVTSLRTCIDEVETVLHISIEDAIYEPKAKQNKLDIELGNHDSGPIGFVETVNTKIEILEQDSCDDLEPEEVTPVYTQILKVEHTPSSINPHAVITTAPVGVTSSAASKPKILSVVEKRKLKRYSDSAYSSNVSDSSERTYGSHPSNESTAFSHHLKRQVAEPLYIPLKSNLGDNQYHSLPDVNIGQILRVSESIDAQLRSCYNLDNYRSLDDTTSATVVECQLNEPSVSNAANDSHSKDVRCLSRRQKREEVITSEDIYDSIKRFGRAHQRYRQRESQQQQQKHQQQQQQQSTNKTSQQPNDEDIEIEGADKNINDINSEILQEICENKSPSNEATKPADIFTTNITNNPTAKVEDSYTESLSPVECQLEANESITPNEQYDSFEKPKEAPHITIENFSQQIERRAKEIRQSGRRNKQQQIEFANRAKFRLENTLTSYKENEEKETTTYQGKPQPPPPPAAPAFRIVVTDAHNNIIEEDSIESQENYPIQRNENHENKVNSKEEEKENFNSVNVQPGKEESHNDLQFIRFNKERSNCSNNSRQSSLRRAPSKPKRQQYPSNLPHLSSNDSKKSLVSSPKSKERRVLSNQIYRARPVKVITTTDSFRRNKVKQTTNKMSRPQILQVIDNKRKTHDNNPTTSSTIQSIASNGNHNEGNHVEEEYLKKVDAVRCYWSKLVNEDEQPTQVEKLEQQTTPIDSGHNPTATRETPVAQIAGMAKENENSQINNTNTNSSPMQPPEKRHFILGAQPATNTAKHSNATVQDTNAKHNPDDYCSFMPSIEIVELDGDKKATIVSAVPANATADDTLDATEPQFDHIRYKVMKSQQLLRSNLLARNTKEAQFDGLIQYLQEYSFQELLSNNNVVIVEPVRTKIERPLASSSSSSGMGYGKNAKDKRTIGGGGGEGKQNQDSNVVVDSQERCRKQRTNSTSSSTTSVGGGGGGGIKRHFFYQPVRVNRELYEEELPNPDTVRNVRKFFEEHILPTPGQGLLTTAVVTTTATATGTATITTTTTTKTTTATLTKTTKNNANGTSNSKQSSPKSRRTRKYRYLTIDTSYGHAAGANSAAKLQRHQQLQPKQHQQKEKGHNGQQSRKWDTASLSSGVSSGDLSSPCECNDADTKACDGSSSCSPGITPSHNGDLSSPCECNDADTKACDGSSSCSPGITPSHNEKFEGVHVQDIVKQHNGISGKKSRTTATGIPVRSSSVRTRSAVAGSAAYASLHKKSNKPNVYRNIYEYHAIHRQKQPSDSDDQAASAADEGNDADDDDDLFGDFDDDGNELCDTYYVSNDVLRKIRECGSSVTYYGGRVVQTNSSSTPANGGLPAIGKTLADCGNPNTTTTTTPNAIVSSTKAKHHDTTTTTMLAQTQTRARVREIETCSNAVCQASNECLANNNNARNNNSSCSNRDNNNSSSTSKSCLPQQNKIHLTRTDKPQNKESKSSQLQMPPSSQQGQASDTMATDSSNNASRNNSYVEGGGVTFKLVKSNSCSSRLELAGTDVDIIEQPEETEVVRKMVHHFEASTKSKPAATDVPVTINNQATLCLDGHKAATESKPVTVNNHITIAVGVLAPPTNDEASCGGPENGSKEDEPKTYQTEAKDIHLDKNVRSTPGGNVVNEMGTLSGKVCRNKNVDLAFTLVKQQQQQPQQQQQQLPGQQSGKSLGIKENEIGKKTPKPTNGEKMQTSINNPKNLALSNECVKETCSVMPKVKDSCKLSTGKLRSDIEINNTYVPPEQIIVPVEIHRDANENFPLAKNLQPSNKTTETERSFLPLSTTSSVTSVIDKSVVKHYVANDRSIYERRKYDDIEFEEFEVYDPTKDFEKLIEEEEAKRQYTDNTNNNGSPITNGESQQSSNTSSMRTAKSQQTTLNGSTETETDCYDSLDDKL</sequence>
<feature type="compositionally biased region" description="Low complexity" evidence="1">
    <location>
        <begin position="497"/>
        <end position="512"/>
    </location>
</feature>
<feature type="compositionally biased region" description="Low complexity" evidence="1">
    <location>
        <begin position="1208"/>
        <end position="1221"/>
    </location>
</feature>
<feature type="compositionally biased region" description="Low complexity" evidence="1">
    <location>
        <begin position="159"/>
        <end position="171"/>
    </location>
</feature>
<feature type="compositionally biased region" description="Polar residues" evidence="1">
    <location>
        <begin position="1549"/>
        <end position="1558"/>
    </location>
</feature>
<feature type="region of interest" description="Disordered" evidence="1">
    <location>
        <begin position="459"/>
        <end position="517"/>
    </location>
</feature>
<feature type="compositionally biased region" description="Low complexity" evidence="1">
    <location>
        <begin position="289"/>
        <end position="305"/>
    </location>
</feature>
<dbReference type="VEuPathDB" id="VectorBase:MDOA003720"/>
<feature type="compositionally biased region" description="Low complexity" evidence="1">
    <location>
        <begin position="2037"/>
        <end position="2061"/>
    </location>
</feature>
<feature type="region of interest" description="Disordered" evidence="1">
    <location>
        <begin position="256"/>
        <end position="372"/>
    </location>
</feature>
<feature type="compositionally biased region" description="Basic and acidic residues" evidence="1">
    <location>
        <begin position="2071"/>
        <end position="2082"/>
    </location>
</feature>
<protein>
    <submittedName>
        <fullName evidence="2">Uncharacterized protein</fullName>
    </submittedName>
</protein>
<feature type="compositionally biased region" description="Polar residues" evidence="1">
    <location>
        <begin position="2097"/>
        <end position="2115"/>
    </location>
</feature>
<feature type="compositionally biased region" description="Polar residues" evidence="1">
    <location>
        <begin position="1334"/>
        <end position="1348"/>
    </location>
</feature>
<feature type="compositionally biased region" description="Low complexity" evidence="1">
    <location>
        <begin position="362"/>
        <end position="372"/>
    </location>
</feature>
<feature type="compositionally biased region" description="Low complexity" evidence="1">
    <location>
        <begin position="1661"/>
        <end position="1674"/>
    </location>
</feature>
<feature type="region of interest" description="Disordered" evidence="1">
    <location>
        <begin position="571"/>
        <end position="607"/>
    </location>
</feature>
<feature type="compositionally biased region" description="Low complexity" evidence="1">
    <location>
        <begin position="2083"/>
        <end position="2096"/>
    </location>
</feature>
<feature type="region of interest" description="Disordered" evidence="1">
    <location>
        <begin position="1324"/>
        <end position="1348"/>
    </location>
</feature>
<feature type="compositionally biased region" description="Basic and acidic residues" evidence="1">
    <location>
        <begin position="571"/>
        <end position="580"/>
    </location>
</feature>
<feature type="compositionally biased region" description="Polar residues" evidence="1">
    <location>
        <begin position="486"/>
        <end position="496"/>
    </location>
</feature>
<feature type="region of interest" description="Disordered" evidence="1">
    <location>
        <begin position="2465"/>
        <end position="2528"/>
    </location>
</feature>
<feature type="compositionally biased region" description="Acidic residues" evidence="1">
    <location>
        <begin position="1902"/>
        <end position="1915"/>
    </location>
</feature>
<accession>A0A1I8MD92</accession>
<feature type="region of interest" description="Disordered" evidence="1">
    <location>
        <begin position="1519"/>
        <end position="1588"/>
    </location>
</feature>
<feature type="compositionally biased region" description="Polar residues" evidence="1">
    <location>
        <begin position="781"/>
        <end position="794"/>
    </location>
</feature>
<feature type="compositionally biased region" description="Polar residues" evidence="1">
    <location>
        <begin position="1278"/>
        <end position="1291"/>
    </location>
</feature>
<feature type="region of interest" description="Disordered" evidence="1">
    <location>
        <begin position="1274"/>
        <end position="1298"/>
    </location>
</feature>
<proteinExistence type="predicted"/>
<feature type="region of interest" description="Disordered" evidence="1">
    <location>
        <begin position="1705"/>
        <end position="1753"/>
    </location>
</feature>
<dbReference type="PANTHER" id="PTHR24330:SF19">
    <property type="entry name" value="MEDIATOR OF RNA POLYMERASE II TRANSCRIPTION SUBUNIT 29"/>
    <property type="match status" value="1"/>
</dbReference>
<feature type="region of interest" description="Disordered" evidence="1">
    <location>
        <begin position="1884"/>
        <end position="1915"/>
    </location>
</feature>
<dbReference type="EnsemblMetazoa" id="MDOA003720-RB">
    <property type="protein sequence ID" value="MDOA003720-PB"/>
    <property type="gene ID" value="MDOA003720"/>
</dbReference>
<reference evidence="2" key="1">
    <citation type="submission" date="2020-05" db="UniProtKB">
        <authorList>
            <consortium name="EnsemblMetazoa"/>
        </authorList>
    </citation>
    <scope>IDENTIFICATION</scope>
    <source>
        <strain evidence="2">Aabys</strain>
    </source>
</reference>
<feature type="region of interest" description="Disordered" evidence="1">
    <location>
        <begin position="155"/>
        <end position="179"/>
    </location>
</feature>
<feature type="region of interest" description="Disordered" evidence="1">
    <location>
        <begin position="1661"/>
        <end position="1688"/>
    </location>
</feature>
<organism evidence="2">
    <name type="scientific">Musca domestica</name>
    <name type="common">House fly</name>
    <dbReference type="NCBI Taxonomy" id="7370"/>
    <lineage>
        <taxon>Eukaryota</taxon>
        <taxon>Metazoa</taxon>
        <taxon>Ecdysozoa</taxon>
        <taxon>Arthropoda</taxon>
        <taxon>Hexapoda</taxon>
        <taxon>Insecta</taxon>
        <taxon>Pterygota</taxon>
        <taxon>Neoptera</taxon>
        <taxon>Endopterygota</taxon>
        <taxon>Diptera</taxon>
        <taxon>Brachycera</taxon>
        <taxon>Muscomorpha</taxon>
        <taxon>Muscoidea</taxon>
        <taxon>Muscidae</taxon>
        <taxon>Musca</taxon>
    </lineage>
</organism>
<feature type="region of interest" description="Disordered" evidence="1">
    <location>
        <begin position="2285"/>
        <end position="2329"/>
    </location>
</feature>
<feature type="compositionally biased region" description="Basic and acidic residues" evidence="1">
    <location>
        <begin position="1135"/>
        <end position="1151"/>
    </location>
</feature>
<feature type="compositionally biased region" description="Low complexity" evidence="1">
    <location>
        <begin position="920"/>
        <end position="942"/>
    </location>
</feature>
<feature type="region of interest" description="Disordered" evidence="1">
    <location>
        <begin position="2037"/>
        <end position="2116"/>
    </location>
</feature>
<feature type="compositionally biased region" description="Basic and acidic residues" evidence="1">
    <location>
        <begin position="878"/>
        <end position="890"/>
    </location>
</feature>
<feature type="compositionally biased region" description="Basic residues" evidence="1">
    <location>
        <begin position="266"/>
        <end position="275"/>
    </location>
</feature>
<dbReference type="PANTHER" id="PTHR24330">
    <property type="entry name" value="HOMEOBOX PROTEIN BARH-LIKE"/>
    <property type="match status" value="1"/>
</dbReference>
<feature type="compositionally biased region" description="Basic and acidic residues" evidence="1">
    <location>
        <begin position="2465"/>
        <end position="2475"/>
    </location>
</feature>
<feature type="region of interest" description="Disordered" evidence="1">
    <location>
        <begin position="911"/>
        <end position="945"/>
    </location>
</feature>
<feature type="compositionally biased region" description="Basic and acidic residues" evidence="1">
    <location>
        <begin position="2227"/>
        <end position="2249"/>
    </location>
</feature>
<feature type="compositionally biased region" description="Low complexity" evidence="1">
    <location>
        <begin position="2285"/>
        <end position="2304"/>
    </location>
</feature>
<name>A0A1I8MD92_MUSDO</name>
<evidence type="ECO:0000256" key="1">
    <source>
        <dbReference type="SAM" id="MobiDB-lite"/>
    </source>
</evidence>
<feature type="compositionally biased region" description="Polar residues" evidence="1">
    <location>
        <begin position="2476"/>
        <end position="2515"/>
    </location>
</feature>
<feature type="region of interest" description="Disordered" evidence="1">
    <location>
        <begin position="2214"/>
        <end position="2256"/>
    </location>
</feature>
<feature type="compositionally biased region" description="Low complexity" evidence="1">
    <location>
        <begin position="1741"/>
        <end position="1753"/>
    </location>
</feature>
<dbReference type="eggNOG" id="ENOG502RZBB">
    <property type="taxonomic scope" value="Eukaryota"/>
</dbReference>
<feature type="region of interest" description="Disordered" evidence="1">
    <location>
        <begin position="1121"/>
        <end position="1229"/>
    </location>
</feature>
<evidence type="ECO:0000313" key="2">
    <source>
        <dbReference type="EnsemblMetazoa" id="MDOA003720-PB"/>
    </source>
</evidence>
<feature type="compositionally biased region" description="Acidic residues" evidence="1">
    <location>
        <begin position="2516"/>
        <end position="2528"/>
    </location>
</feature>
<feature type="region of interest" description="Disordered" evidence="1">
    <location>
        <begin position="870"/>
        <end position="890"/>
    </location>
</feature>
<feature type="region of interest" description="Disordered" evidence="1">
    <location>
        <begin position="769"/>
        <end position="796"/>
    </location>
</feature>
<feature type="region of interest" description="Disordered" evidence="1">
    <location>
        <begin position="1052"/>
        <end position="1106"/>
    </location>
</feature>